<dbReference type="Proteomes" id="UP001603418">
    <property type="component" value="Unassembled WGS sequence"/>
</dbReference>
<gene>
    <name evidence="2" type="ORF">ACF1HC_09235</name>
</gene>
<evidence type="ECO:0000313" key="2">
    <source>
        <dbReference type="EMBL" id="MFF9881778.1"/>
    </source>
</evidence>
<comment type="caution">
    <text evidence="2">The sequence shown here is derived from an EMBL/GenBank/DDBJ whole genome shotgun (WGS) entry which is preliminary data.</text>
</comment>
<evidence type="ECO:0000256" key="1">
    <source>
        <dbReference type="SAM" id="MobiDB-lite"/>
    </source>
</evidence>
<dbReference type="SUPFAM" id="SSF51338">
    <property type="entry name" value="Composite domain of metallo-dependent hydrolases"/>
    <property type="match status" value="1"/>
</dbReference>
<evidence type="ECO:0000313" key="3">
    <source>
        <dbReference type="Proteomes" id="UP001603418"/>
    </source>
</evidence>
<dbReference type="RefSeq" id="WP_244405395.1">
    <property type="nucleotide sequence ID" value="NZ_JBFACJ010000009.1"/>
</dbReference>
<sequence>MPQESETTVNAEARGPAIHDLVIRRTHVFDGHQALAGLYDVAVDGQEIASVSAGPLRGRREVDAAEGWVMPGLIDTHIHLYDVHAVSGPDSLRAFEEHGLLGSRGCSSTTGSPPSSRWAIRRTASWTRGPESPRAR</sequence>
<proteinExistence type="predicted"/>
<protein>
    <submittedName>
        <fullName evidence="2">Uncharacterized protein</fullName>
    </submittedName>
</protein>
<dbReference type="InterPro" id="IPR011059">
    <property type="entry name" value="Metal-dep_hydrolase_composite"/>
</dbReference>
<keyword evidence="3" id="KW-1185">Reference proteome</keyword>
<feature type="region of interest" description="Disordered" evidence="1">
    <location>
        <begin position="101"/>
        <end position="136"/>
    </location>
</feature>
<reference evidence="2 3" key="1">
    <citation type="submission" date="2024-10" db="EMBL/GenBank/DDBJ databases">
        <title>The Natural Products Discovery Center: Release of the First 8490 Sequenced Strains for Exploring Actinobacteria Biosynthetic Diversity.</title>
        <authorList>
            <person name="Kalkreuter E."/>
            <person name="Kautsar S.A."/>
            <person name="Yang D."/>
            <person name="Bader C.D."/>
            <person name="Teijaro C.N."/>
            <person name="Fluegel L."/>
            <person name="Davis C.M."/>
            <person name="Simpson J.R."/>
            <person name="Lauterbach L."/>
            <person name="Steele A.D."/>
            <person name="Gui C."/>
            <person name="Meng S."/>
            <person name="Li G."/>
            <person name="Viehrig K."/>
            <person name="Ye F."/>
            <person name="Su P."/>
            <person name="Kiefer A.F."/>
            <person name="Nichols A."/>
            <person name="Cepeda A.J."/>
            <person name="Yan W."/>
            <person name="Fan B."/>
            <person name="Jiang Y."/>
            <person name="Adhikari A."/>
            <person name="Zheng C.-J."/>
            <person name="Schuster L."/>
            <person name="Cowan T.M."/>
            <person name="Smanski M.J."/>
            <person name="Chevrette M.G."/>
            <person name="De Carvalho L.P.S."/>
            <person name="Shen B."/>
        </authorList>
    </citation>
    <scope>NUCLEOTIDE SEQUENCE [LARGE SCALE GENOMIC DNA]</scope>
    <source>
        <strain evidence="2 3">NPDC013366</strain>
    </source>
</reference>
<dbReference type="EMBL" id="JBICBM010000004">
    <property type="protein sequence ID" value="MFF9881778.1"/>
    <property type="molecule type" value="Genomic_DNA"/>
</dbReference>
<organism evidence="2 3">
    <name type="scientific">Streptomyces eurythermus</name>
    <dbReference type="NCBI Taxonomy" id="42237"/>
    <lineage>
        <taxon>Bacteria</taxon>
        <taxon>Bacillati</taxon>
        <taxon>Actinomycetota</taxon>
        <taxon>Actinomycetes</taxon>
        <taxon>Kitasatosporales</taxon>
        <taxon>Streptomycetaceae</taxon>
        <taxon>Streptomyces</taxon>
    </lineage>
</organism>
<feature type="compositionally biased region" description="Low complexity" evidence="1">
    <location>
        <begin position="101"/>
        <end position="117"/>
    </location>
</feature>
<dbReference type="Gene3D" id="2.30.40.10">
    <property type="entry name" value="Urease, subunit C, domain 1"/>
    <property type="match status" value="1"/>
</dbReference>
<accession>A0ABW6YSH5</accession>
<name>A0ABW6YSH5_9ACTN</name>